<dbReference type="SUPFAM" id="SSF56925">
    <property type="entry name" value="OMPA-like"/>
    <property type="match status" value="1"/>
</dbReference>
<sequence length="257" mass="27118">MKPLKMLAAAALFAVALPAASRAADIAPVPDTSDWKFTVAAYGWAAGLNGDVGVFGLPAQEVDLPFSDVIQNLDFAIMGLAEARKGRFMMGVDATYTNVSKSVKTPFGILADKIDVTNTSLMLTGVAGYALYDTDMARLDLIAGGRLWSVDNEFDVKGGLLGGKSKSDGATWVDPLVGAKLRVGLAPHVYMASWAMIGGFGVGSDLMWDLMGGAGYDFTDHVSLFAGYRAASVDYSNDGFVYDVVEQGPVVAAVFQF</sequence>
<organism evidence="2 3">
    <name type="scientific">Aestuariivirga litoralis</name>
    <dbReference type="NCBI Taxonomy" id="2650924"/>
    <lineage>
        <taxon>Bacteria</taxon>
        <taxon>Pseudomonadati</taxon>
        <taxon>Pseudomonadota</taxon>
        <taxon>Alphaproteobacteria</taxon>
        <taxon>Hyphomicrobiales</taxon>
        <taxon>Aestuariivirgaceae</taxon>
        <taxon>Aestuariivirga</taxon>
    </lineage>
</organism>
<reference evidence="3" key="1">
    <citation type="submission" date="2018-06" db="EMBL/GenBank/DDBJ databases">
        <title>Aestuariibacter litoralis strain KCTC 52945T.</title>
        <authorList>
            <person name="Li X."/>
            <person name="Salam N."/>
            <person name="Li J.-L."/>
            <person name="Chen Y.-M."/>
            <person name="Yang Z.-W."/>
            <person name="Zhang L.-Y."/>
            <person name="Han M.-X."/>
            <person name="Xiao M."/>
            <person name="Li W.-J."/>
        </authorList>
    </citation>
    <scope>NUCLEOTIDE SEQUENCE [LARGE SCALE GENOMIC DNA]</scope>
    <source>
        <strain evidence="3">KCTC 52945</strain>
    </source>
</reference>
<feature type="signal peptide" evidence="1">
    <location>
        <begin position="1"/>
        <end position="23"/>
    </location>
</feature>
<dbReference type="EMBL" id="QKVK01000009">
    <property type="protein sequence ID" value="PZF75718.1"/>
    <property type="molecule type" value="Genomic_DNA"/>
</dbReference>
<comment type="caution">
    <text evidence="2">The sequence shown here is derived from an EMBL/GenBank/DDBJ whole genome shotgun (WGS) entry which is preliminary data.</text>
</comment>
<gene>
    <name evidence="2" type="ORF">DK847_17615</name>
</gene>
<protein>
    <recommendedName>
        <fullName evidence="4">Outer membrane protein beta-barrel domain-containing protein</fullName>
    </recommendedName>
</protein>
<evidence type="ECO:0000313" key="3">
    <source>
        <dbReference type="Proteomes" id="UP000248795"/>
    </source>
</evidence>
<name>A0A2W2B6G6_9HYPH</name>
<dbReference type="AlphaFoldDB" id="A0A2W2B6G6"/>
<dbReference type="Proteomes" id="UP000248795">
    <property type="component" value="Unassembled WGS sequence"/>
</dbReference>
<dbReference type="InterPro" id="IPR011250">
    <property type="entry name" value="OMP/PagP_B-barrel"/>
</dbReference>
<evidence type="ECO:0008006" key="4">
    <source>
        <dbReference type="Google" id="ProtNLM"/>
    </source>
</evidence>
<proteinExistence type="predicted"/>
<dbReference type="Gene3D" id="2.40.160.20">
    <property type="match status" value="1"/>
</dbReference>
<accession>A0A2W2B6G6</accession>
<evidence type="ECO:0000256" key="1">
    <source>
        <dbReference type="SAM" id="SignalP"/>
    </source>
</evidence>
<keyword evidence="1" id="KW-0732">Signal</keyword>
<feature type="chain" id="PRO_5016065931" description="Outer membrane protein beta-barrel domain-containing protein" evidence="1">
    <location>
        <begin position="24"/>
        <end position="257"/>
    </location>
</feature>
<keyword evidence="3" id="KW-1185">Reference proteome</keyword>
<evidence type="ECO:0000313" key="2">
    <source>
        <dbReference type="EMBL" id="PZF75718.1"/>
    </source>
</evidence>